<dbReference type="AlphaFoldDB" id="A0A1G9EHH7"/>
<reference evidence="2" key="1">
    <citation type="submission" date="2016-10" db="EMBL/GenBank/DDBJ databases">
        <authorList>
            <person name="Varghese N."/>
            <person name="Submissions S."/>
        </authorList>
    </citation>
    <scope>NUCLEOTIDE SEQUENCE [LARGE SCALE GENOMIC DNA]</scope>
    <source>
        <strain evidence="2">CGMCC 1.10658</strain>
    </source>
</reference>
<evidence type="ECO:0008006" key="3">
    <source>
        <dbReference type="Google" id="ProtNLM"/>
    </source>
</evidence>
<organism evidence="1 2">
    <name type="scientific">Microbulbifer yueqingensis</name>
    <dbReference type="NCBI Taxonomy" id="658219"/>
    <lineage>
        <taxon>Bacteria</taxon>
        <taxon>Pseudomonadati</taxon>
        <taxon>Pseudomonadota</taxon>
        <taxon>Gammaproteobacteria</taxon>
        <taxon>Cellvibrionales</taxon>
        <taxon>Microbulbiferaceae</taxon>
        <taxon>Microbulbifer</taxon>
    </lineage>
</organism>
<evidence type="ECO:0000313" key="2">
    <source>
        <dbReference type="Proteomes" id="UP000199305"/>
    </source>
</evidence>
<gene>
    <name evidence="1" type="ORF">SAMN05216212_3132</name>
</gene>
<dbReference type="RefSeq" id="WP_091516630.1">
    <property type="nucleotide sequence ID" value="NZ_FNFH01000008.1"/>
</dbReference>
<name>A0A1G9EHH7_9GAMM</name>
<dbReference type="Proteomes" id="UP000199305">
    <property type="component" value="Unassembled WGS sequence"/>
</dbReference>
<sequence length="168" mass="19080">MAGIFSFKCSCCGEVHEGSPSFGFSAPDHWLGQDDGIKSEGKLGDDLCYYQDEDGYHYFARVILEIPIDGVSEPFMWGVWVSLSRSSYEHYVETWSEPDPQRGYFGWLCNQLPYYESTHAMGADVYPQPDGKRPILSLHQTDHELYQDFIDGITVEKAQHIAELAMHG</sequence>
<accession>A0A1G9EHH7</accession>
<keyword evidence="2" id="KW-1185">Reference proteome</keyword>
<dbReference type="OrthoDB" id="4404538at2"/>
<evidence type="ECO:0000313" key="1">
    <source>
        <dbReference type="EMBL" id="SDK75600.1"/>
    </source>
</evidence>
<proteinExistence type="predicted"/>
<dbReference type="EMBL" id="FNFH01000008">
    <property type="protein sequence ID" value="SDK75600.1"/>
    <property type="molecule type" value="Genomic_DNA"/>
</dbReference>
<dbReference type="Pfam" id="PF09965">
    <property type="entry name" value="DUF2199"/>
    <property type="match status" value="1"/>
</dbReference>
<protein>
    <recommendedName>
        <fullName evidence="3">DUF2199 domain-containing protein</fullName>
    </recommendedName>
</protein>
<dbReference type="InterPro" id="IPR018697">
    <property type="entry name" value="DUF2199"/>
</dbReference>
<dbReference type="STRING" id="658219.SAMN05216212_3132"/>